<evidence type="ECO:0000259" key="6">
    <source>
        <dbReference type="Pfam" id="PF01232"/>
    </source>
</evidence>
<feature type="region of interest" description="Disordered" evidence="5">
    <location>
        <begin position="112"/>
        <end position="140"/>
    </location>
</feature>
<dbReference type="GO" id="GO:0050086">
    <property type="term" value="F:mannitol 2-dehydrogenase activity"/>
    <property type="evidence" value="ECO:0007669"/>
    <property type="project" value="UniProtKB-EC"/>
</dbReference>
<dbReference type="Proteomes" id="UP000664859">
    <property type="component" value="Unassembled WGS sequence"/>
</dbReference>
<keyword evidence="2" id="KW-0560">Oxidoreductase</keyword>
<organism evidence="8 9">
    <name type="scientific">Tribonema minus</name>
    <dbReference type="NCBI Taxonomy" id="303371"/>
    <lineage>
        <taxon>Eukaryota</taxon>
        <taxon>Sar</taxon>
        <taxon>Stramenopiles</taxon>
        <taxon>Ochrophyta</taxon>
        <taxon>PX clade</taxon>
        <taxon>Xanthophyceae</taxon>
        <taxon>Tribonematales</taxon>
        <taxon>Tribonemataceae</taxon>
        <taxon>Tribonema</taxon>
    </lineage>
</organism>
<feature type="compositionally biased region" description="Gly residues" evidence="5">
    <location>
        <begin position="676"/>
        <end position="693"/>
    </location>
</feature>
<dbReference type="InterPro" id="IPR050988">
    <property type="entry name" value="Mannitol_DH/Oxidoreductase"/>
</dbReference>
<accession>A0A835ZLG9</accession>
<dbReference type="InterPro" id="IPR036291">
    <property type="entry name" value="NAD(P)-bd_dom_sf"/>
</dbReference>
<feature type="compositionally biased region" description="Low complexity" evidence="5">
    <location>
        <begin position="694"/>
        <end position="704"/>
    </location>
</feature>
<evidence type="ECO:0000259" key="7">
    <source>
        <dbReference type="Pfam" id="PF08125"/>
    </source>
</evidence>
<dbReference type="SUPFAM" id="SSF51735">
    <property type="entry name" value="NAD(P)-binding Rossmann-fold domains"/>
    <property type="match status" value="1"/>
</dbReference>
<dbReference type="Pfam" id="PF01232">
    <property type="entry name" value="Mannitol_dh"/>
    <property type="match status" value="1"/>
</dbReference>
<dbReference type="Gene3D" id="3.40.50.720">
    <property type="entry name" value="NAD(P)-binding Rossmann-like Domain"/>
    <property type="match status" value="1"/>
</dbReference>
<dbReference type="InterPro" id="IPR013328">
    <property type="entry name" value="6PGD_dom2"/>
</dbReference>
<evidence type="ECO:0000256" key="3">
    <source>
        <dbReference type="ARBA" id="ARBA00038970"/>
    </source>
</evidence>
<evidence type="ECO:0000256" key="4">
    <source>
        <dbReference type="ARBA" id="ARBA00047733"/>
    </source>
</evidence>
<dbReference type="Gene3D" id="1.10.1040.10">
    <property type="entry name" value="N-(1-d-carboxylethyl)-l-norvaline Dehydrogenase, domain 2"/>
    <property type="match status" value="1"/>
</dbReference>
<evidence type="ECO:0000256" key="1">
    <source>
        <dbReference type="ARBA" id="ARBA00006541"/>
    </source>
</evidence>
<feature type="domain" description="Mannitol dehydrogenase C-terminal" evidence="7">
    <location>
        <begin position="465"/>
        <end position="656"/>
    </location>
</feature>
<dbReference type="EC" id="1.1.1.67" evidence="3"/>
<evidence type="ECO:0000313" key="9">
    <source>
        <dbReference type="Proteomes" id="UP000664859"/>
    </source>
</evidence>
<comment type="catalytic activity">
    <reaction evidence="4">
        <text>D-mannitol + NAD(+) = D-fructose + NADH + H(+)</text>
        <dbReference type="Rhea" id="RHEA:12084"/>
        <dbReference type="ChEBI" id="CHEBI:15378"/>
        <dbReference type="ChEBI" id="CHEBI:16899"/>
        <dbReference type="ChEBI" id="CHEBI:37721"/>
        <dbReference type="ChEBI" id="CHEBI:57540"/>
        <dbReference type="ChEBI" id="CHEBI:57945"/>
        <dbReference type="EC" id="1.1.1.67"/>
    </reaction>
</comment>
<feature type="compositionally biased region" description="Gly residues" evidence="5">
    <location>
        <begin position="705"/>
        <end position="717"/>
    </location>
</feature>
<protein>
    <recommendedName>
        <fullName evidence="3">mannitol 2-dehydrogenase</fullName>
        <ecNumber evidence="3">1.1.1.67</ecNumber>
    </recommendedName>
</protein>
<name>A0A835ZLG9_9STRA</name>
<dbReference type="PANTHER" id="PTHR43362:SF1">
    <property type="entry name" value="MANNITOL DEHYDROGENASE 2-RELATED"/>
    <property type="match status" value="1"/>
</dbReference>
<sequence>MPTMQATDSVDALNLINSSQIGQLYSSTNTEDPLVLRKKAADFRKGYKNWRQKKPKGARGETNYLLDKEKQHAHDVVTAEEQMVLEAQEELGAFMEPHMTRSDSMELRASLEQLSRKESVRERGSGSIPRGAAATPDAHHASIGSMTRTRSFHGEDDFIHDDERENWLKFYVNPFAGMAEASATEPVELTQAALKVLPPSVLKPAYARPVAKAYVDKYICHMGVGGFHRSHQCVYTDDLLNAQGSGGVRWGFCGIGLMDWDRKMYDTLKKQDYLYTVLSRSSKTNEARVIGSIVDFVFAPDDHQHCIDRLADPSTCIVSLTVTEKGYCQNSEGDLDTENPFVRADLDGNLAKPKTAIGMIVAALRQRRAKGVPSFTVLSCDNLPENGDKAKHCAWISANTTFPNTMVDRITPMTEQEHKDILARDHLILDGWPVIAEDFMQWVVENDFCLGCPEWDKVGVLMVNDVRPYEFMKLRLLNGGHSALSYMSILCGYTYVDDAMANADIAAYIGRLFHEVVPTLMSVPGVSAPEYCDKLIERFSNPYIKDKLMRLAEDGSKKMQNTMRDAILELQKRGLSTKVLALANAAWIRYCVGKDENGDPLEIKDPMAAALTKLAEHALADVKNPDPTEFLRQVHGQDLAACAGFVGEVKGHLRSMMSIGSKATLQAVIEAGANGTGGSGSNGNGVNGNGANGNGTNRNSANGNGTNGNGTHGAGAH</sequence>
<dbReference type="SUPFAM" id="SSF48179">
    <property type="entry name" value="6-phosphogluconate dehydrogenase C-terminal domain-like"/>
    <property type="match status" value="1"/>
</dbReference>
<dbReference type="InterPro" id="IPR013131">
    <property type="entry name" value="Mannitol_DH_N"/>
</dbReference>
<gene>
    <name evidence="8" type="ORF">JKP88DRAFT_347486</name>
</gene>
<feature type="region of interest" description="Disordered" evidence="5">
    <location>
        <begin position="676"/>
        <end position="717"/>
    </location>
</feature>
<dbReference type="EMBL" id="JAFCMP010000024">
    <property type="protein sequence ID" value="KAG5191058.1"/>
    <property type="molecule type" value="Genomic_DNA"/>
</dbReference>
<dbReference type="InterPro" id="IPR013118">
    <property type="entry name" value="Mannitol_DH_C"/>
</dbReference>
<dbReference type="AlphaFoldDB" id="A0A835ZLG9"/>
<comment type="caution">
    <text evidence="8">The sequence shown here is derived from an EMBL/GenBank/DDBJ whole genome shotgun (WGS) entry which is preliminary data.</text>
</comment>
<dbReference type="Pfam" id="PF08125">
    <property type="entry name" value="Mannitol_dh_C"/>
    <property type="match status" value="1"/>
</dbReference>
<evidence type="ECO:0000313" key="8">
    <source>
        <dbReference type="EMBL" id="KAG5191058.1"/>
    </source>
</evidence>
<dbReference type="InterPro" id="IPR000669">
    <property type="entry name" value="Mannitol_DH"/>
</dbReference>
<comment type="similarity">
    <text evidence="1">Belongs to the mannitol dehydrogenase family.</text>
</comment>
<evidence type="ECO:0000256" key="2">
    <source>
        <dbReference type="ARBA" id="ARBA00023002"/>
    </source>
</evidence>
<keyword evidence="9" id="KW-1185">Reference proteome</keyword>
<dbReference type="InterPro" id="IPR008927">
    <property type="entry name" value="6-PGluconate_DH-like_C_sf"/>
</dbReference>
<reference evidence="8" key="1">
    <citation type="submission" date="2021-02" db="EMBL/GenBank/DDBJ databases">
        <title>First Annotated Genome of the Yellow-green Alga Tribonema minus.</title>
        <authorList>
            <person name="Mahan K.M."/>
        </authorList>
    </citation>
    <scope>NUCLEOTIDE SEQUENCE</scope>
    <source>
        <strain evidence="8">UTEX B ZZ1240</strain>
    </source>
</reference>
<proteinExistence type="inferred from homology"/>
<evidence type="ECO:0000256" key="5">
    <source>
        <dbReference type="SAM" id="MobiDB-lite"/>
    </source>
</evidence>
<dbReference type="PANTHER" id="PTHR43362">
    <property type="entry name" value="MANNITOL DEHYDROGENASE DSF1-RELATED"/>
    <property type="match status" value="1"/>
</dbReference>
<dbReference type="OrthoDB" id="418169at2759"/>
<feature type="compositionally biased region" description="Basic and acidic residues" evidence="5">
    <location>
        <begin position="114"/>
        <end position="124"/>
    </location>
</feature>
<feature type="domain" description="Mannitol dehydrogenase N-terminal" evidence="6">
    <location>
        <begin position="219"/>
        <end position="457"/>
    </location>
</feature>
<dbReference type="PRINTS" id="PR00084">
    <property type="entry name" value="MTLDHDRGNASE"/>
</dbReference>